<reference evidence="5" key="2">
    <citation type="submission" date="2019-09" db="EMBL/GenBank/DDBJ databases">
        <title>Expansion of phycobilisome linker gene families in mesophilic red algae.</title>
        <authorList>
            <person name="Lee J."/>
        </authorList>
    </citation>
    <scope>NUCLEOTIDE SEQUENCE [LARGE SCALE GENOMIC DNA]</scope>
    <source>
        <strain evidence="5">CCMP 1328</strain>
        <tissue evidence="5">Unicellular</tissue>
    </source>
</reference>
<evidence type="ECO:0000313" key="5">
    <source>
        <dbReference type="EMBL" id="KAA8490660.1"/>
    </source>
</evidence>
<gene>
    <name evidence="5" type="ORF">FVE85_3809</name>
    <name evidence="4" type="ORF">FVE85_9377</name>
</gene>
<evidence type="ECO:0000256" key="1">
    <source>
        <dbReference type="ARBA" id="ARBA00006432"/>
    </source>
</evidence>
<dbReference type="PROSITE" id="PS00455">
    <property type="entry name" value="AMP_BINDING"/>
    <property type="match status" value="1"/>
</dbReference>
<dbReference type="AlphaFoldDB" id="A0A5J4YIJ7"/>
<comment type="similarity">
    <text evidence="1">Belongs to the ATP-dependent AMP-binding enzyme family.</text>
</comment>
<comment type="caution">
    <text evidence="5">The sequence shown here is derived from an EMBL/GenBank/DDBJ whole genome shotgun (WGS) entry which is preliminary data.</text>
</comment>
<evidence type="ECO:0000313" key="6">
    <source>
        <dbReference type="Proteomes" id="UP000324585"/>
    </source>
</evidence>
<evidence type="ECO:0000259" key="2">
    <source>
        <dbReference type="Pfam" id="PF00501"/>
    </source>
</evidence>
<dbReference type="InterPro" id="IPR000873">
    <property type="entry name" value="AMP-dep_synth/lig_dom"/>
</dbReference>
<name>A0A5J4YIJ7_PORPP</name>
<dbReference type="PANTHER" id="PTHR43201">
    <property type="entry name" value="ACYL-COA SYNTHETASE"/>
    <property type="match status" value="1"/>
</dbReference>
<dbReference type="GO" id="GO:0006631">
    <property type="term" value="P:fatty acid metabolic process"/>
    <property type="evidence" value="ECO:0007669"/>
    <property type="project" value="TreeGrafter"/>
</dbReference>
<accession>A0A5J4YIJ7</accession>
<feature type="domain" description="AMP-dependent synthetase/ligase" evidence="2">
    <location>
        <begin position="98"/>
        <end position="476"/>
    </location>
</feature>
<dbReference type="InterPro" id="IPR020845">
    <property type="entry name" value="AMP-binding_CS"/>
</dbReference>
<dbReference type="Gene3D" id="3.30.300.30">
    <property type="match status" value="1"/>
</dbReference>
<dbReference type="CDD" id="cd05941">
    <property type="entry name" value="MCS"/>
    <property type="match status" value="1"/>
</dbReference>
<keyword evidence="6" id="KW-1185">Reference proteome</keyword>
<dbReference type="EMBL" id="VRMN01000020">
    <property type="protein sequence ID" value="KAA8490660.1"/>
    <property type="molecule type" value="Genomic_DNA"/>
</dbReference>
<dbReference type="Gene3D" id="3.40.50.12780">
    <property type="entry name" value="N-terminal domain of ligase-like"/>
    <property type="match status" value="1"/>
</dbReference>
<dbReference type="OMA" id="IYEYYGM"/>
<sequence length="614" mass="67709">MCGQYPHAPSARSPLTICFARAAHTRVERLSSMPRATCGLNSLGQRGLRTSWTAADAFSGHLGPMFVGAPALRQRVGSMVLCSHSDGTNSAGPLIIQRARERNSQSAAIRSRGLLLTYGELLEHATTLCGVLTGLQPQTDDDRPRIAFCLPYTSAYVISQWATWLAGGIAVPLHNAHPSKELGFIIDDSDPCIVLCSKETRETIQPLCDERNITFLEISSDDARVTDRGPSSQGPVSGRLAWQGPPAHADDACLLIYTSGTTGRPKGVVWTHAMLEFWAEAMTAKWAWTPNDRITNYLPLHHVHGILNITFTALWNGALLSMEEKFSVRHAWAQLQSEENSEAPTLFMAVPTIYAYMISFYEQQPPEIQETMRQGAARLRLYVSGSAALQATYFNAWRNISGQNILERYGMSEVGMPLTNPHEVDSRREGWVGLPMSPDIEFKVVSDDSDTAASSEGKSEVGELRLRGPGIFKRYWRREDATVRSFDAEGYFLTGDVVERADDGWFRILGRSSVDIIKSGGFKISALEIERELLDHPSIAQVAVVGIPHDSLGESIAAMLVLRDGISDLSVSELGAWARERLADYKVPKQVKIVPEIPRNAMGKIEKKKVISQM</sequence>
<reference evidence="6" key="1">
    <citation type="journal article" date="2019" name="Nat. Commun.">
        <title>Expansion of phycobilisome linker gene families in mesophilic red algae.</title>
        <authorList>
            <person name="Lee J."/>
            <person name="Kim D."/>
            <person name="Bhattacharya D."/>
            <person name="Yoon H.S."/>
        </authorList>
    </citation>
    <scope>NUCLEOTIDE SEQUENCE [LARGE SCALE GENOMIC DNA]</scope>
    <source>
        <strain evidence="6">CCMP 1328</strain>
    </source>
</reference>
<protein>
    <submittedName>
        <fullName evidence="5">Acyl-CoA synthetase family member 3, mitochondrial</fullName>
    </submittedName>
</protein>
<dbReference type="InterPro" id="IPR045851">
    <property type="entry name" value="AMP-bd_C_sf"/>
</dbReference>
<proteinExistence type="inferred from homology"/>
<organism evidence="5 6">
    <name type="scientific">Porphyridium purpureum</name>
    <name type="common">Red alga</name>
    <name type="synonym">Porphyridium cruentum</name>
    <dbReference type="NCBI Taxonomy" id="35688"/>
    <lineage>
        <taxon>Eukaryota</taxon>
        <taxon>Rhodophyta</taxon>
        <taxon>Bangiophyceae</taxon>
        <taxon>Porphyridiales</taxon>
        <taxon>Porphyridiaceae</taxon>
        <taxon>Porphyridium</taxon>
    </lineage>
</organism>
<feature type="domain" description="AMP-binding enzyme C-terminal" evidence="3">
    <location>
        <begin position="528"/>
        <end position="604"/>
    </location>
</feature>
<dbReference type="Pfam" id="PF13193">
    <property type="entry name" value="AMP-binding_C"/>
    <property type="match status" value="1"/>
</dbReference>
<dbReference type="Proteomes" id="UP000324585">
    <property type="component" value="Unassembled WGS sequence"/>
</dbReference>
<dbReference type="InterPro" id="IPR042099">
    <property type="entry name" value="ANL_N_sf"/>
</dbReference>
<evidence type="ECO:0000313" key="4">
    <source>
        <dbReference type="EMBL" id="KAA8490604.1"/>
    </source>
</evidence>
<dbReference type="Pfam" id="PF00501">
    <property type="entry name" value="AMP-binding"/>
    <property type="match status" value="1"/>
</dbReference>
<dbReference type="GO" id="GO:0031956">
    <property type="term" value="F:medium-chain fatty acid-CoA ligase activity"/>
    <property type="evidence" value="ECO:0007669"/>
    <property type="project" value="TreeGrafter"/>
</dbReference>
<dbReference type="OrthoDB" id="412at2759"/>
<dbReference type="PANTHER" id="PTHR43201:SF8">
    <property type="entry name" value="ACYL-COA SYNTHETASE FAMILY MEMBER 3"/>
    <property type="match status" value="1"/>
</dbReference>
<dbReference type="InterPro" id="IPR025110">
    <property type="entry name" value="AMP-bd_C"/>
</dbReference>
<dbReference type="EMBL" id="VRMN01000021">
    <property type="protein sequence ID" value="KAA8490604.1"/>
    <property type="molecule type" value="Genomic_DNA"/>
</dbReference>
<evidence type="ECO:0000259" key="3">
    <source>
        <dbReference type="Pfam" id="PF13193"/>
    </source>
</evidence>
<dbReference type="SUPFAM" id="SSF56801">
    <property type="entry name" value="Acetyl-CoA synthetase-like"/>
    <property type="match status" value="1"/>
</dbReference>